<dbReference type="Pfam" id="PF16074">
    <property type="entry name" value="PilW"/>
    <property type="match status" value="1"/>
</dbReference>
<dbReference type="RefSeq" id="WP_090284328.1">
    <property type="nucleotide sequence ID" value="NZ_FMWO01000030.1"/>
</dbReference>
<dbReference type="Pfam" id="PF07963">
    <property type="entry name" value="N_methyl"/>
    <property type="match status" value="1"/>
</dbReference>
<dbReference type="Proteomes" id="UP000198729">
    <property type="component" value="Unassembled WGS sequence"/>
</dbReference>
<keyword evidence="3" id="KW-1185">Reference proteome</keyword>
<evidence type="ECO:0000256" key="1">
    <source>
        <dbReference type="SAM" id="Phobius"/>
    </source>
</evidence>
<keyword evidence="1" id="KW-0472">Membrane</keyword>
<feature type="transmembrane region" description="Helical" evidence="1">
    <location>
        <begin position="20"/>
        <end position="41"/>
    </location>
</feature>
<protein>
    <recommendedName>
        <fullName evidence="4">Type IV pilus assembly protein PilW</fullName>
    </recommendedName>
</protein>
<proteinExistence type="predicted"/>
<evidence type="ECO:0000313" key="3">
    <source>
        <dbReference type="Proteomes" id="UP000198729"/>
    </source>
</evidence>
<dbReference type="AlphaFoldDB" id="A0A1G5SDQ4"/>
<sequence>MAKVPVKNTCSSRQHGLTLVEIMVAMTIGLVLLGGVITILVSSQQTYRVNEALARIQENARFAFQILNRDIRMAGYMGCVGEGTVPVNTLNNSAAYLWNFGQPIQGFEAAGSGWTPALPTEITSPLGGHDILIIRGVDGPGTRVLSHPGGTPPGSADLKLTAGSGLQIGDIVLVTDCLAAAVFQVTNTNTSAGQDNVVHNTGEDTPGNATKNLGQSFEGGEIIRISTRSYYVRTNPNGTPALYWRRGNEVAEELVEGVEDMQIDYGVDTDGDRATDVYQTADLVVDWESVVSVRINLLMQSTEDNIASQPQTYTFNDTTTTPADRRLRKTYSTVVALRNRT</sequence>
<accession>A0A1G5SDQ4</accession>
<organism evidence="2 3">
    <name type="scientific">Nitrosomonas mobilis</name>
    <dbReference type="NCBI Taxonomy" id="51642"/>
    <lineage>
        <taxon>Bacteria</taxon>
        <taxon>Pseudomonadati</taxon>
        <taxon>Pseudomonadota</taxon>
        <taxon>Betaproteobacteria</taxon>
        <taxon>Nitrosomonadales</taxon>
        <taxon>Nitrosomonadaceae</taxon>
        <taxon>Nitrosomonas</taxon>
    </lineage>
</organism>
<evidence type="ECO:0000313" key="2">
    <source>
        <dbReference type="EMBL" id="SCZ84671.1"/>
    </source>
</evidence>
<gene>
    <name evidence="2" type="ORF">NSMM_240055</name>
</gene>
<reference evidence="2 3" key="1">
    <citation type="submission" date="2016-10" db="EMBL/GenBank/DDBJ databases">
        <authorList>
            <person name="de Groot N.N."/>
        </authorList>
    </citation>
    <scope>NUCLEOTIDE SEQUENCE [LARGE SCALE GENOMIC DNA]</scope>
    <source>
        <strain evidence="2">1</strain>
    </source>
</reference>
<dbReference type="OrthoDB" id="5496259at2"/>
<dbReference type="STRING" id="51642.NSMM_240055"/>
<dbReference type="EMBL" id="FMWO01000030">
    <property type="protein sequence ID" value="SCZ84671.1"/>
    <property type="molecule type" value="Genomic_DNA"/>
</dbReference>
<dbReference type="NCBIfam" id="TIGR02532">
    <property type="entry name" value="IV_pilin_GFxxxE"/>
    <property type="match status" value="1"/>
</dbReference>
<keyword evidence="1" id="KW-0812">Transmembrane</keyword>
<dbReference type="GO" id="GO:0043683">
    <property type="term" value="P:type IV pilus assembly"/>
    <property type="evidence" value="ECO:0007669"/>
    <property type="project" value="InterPro"/>
</dbReference>
<dbReference type="PROSITE" id="PS00409">
    <property type="entry name" value="PROKAR_NTER_METHYL"/>
    <property type="match status" value="1"/>
</dbReference>
<evidence type="ECO:0008006" key="4">
    <source>
        <dbReference type="Google" id="ProtNLM"/>
    </source>
</evidence>
<name>A0A1G5SDQ4_9PROT</name>
<dbReference type="InterPro" id="IPR032092">
    <property type="entry name" value="PilW"/>
</dbReference>
<keyword evidence="1" id="KW-1133">Transmembrane helix</keyword>
<dbReference type="InterPro" id="IPR012902">
    <property type="entry name" value="N_methyl_site"/>
</dbReference>